<evidence type="ECO:0000256" key="1">
    <source>
        <dbReference type="SAM" id="Phobius"/>
    </source>
</evidence>
<dbReference type="EMBL" id="QLYX01000008">
    <property type="protein sequence ID" value="RAY13591.1"/>
    <property type="molecule type" value="Genomic_DNA"/>
</dbReference>
<proteinExistence type="predicted"/>
<evidence type="ECO:0000313" key="3">
    <source>
        <dbReference type="Proteomes" id="UP000251891"/>
    </source>
</evidence>
<keyword evidence="3" id="KW-1185">Reference proteome</keyword>
<sequence>MSGRSVAAMPTSLLAARMLMYAVAALSALWCVAFLSGYGLTSENLGSAVVQLAPGVASLILARKAGRGGGRNVRRWIIGLQAVWILFALGRIGQDDMTGIFGFVLPIVVLVLVTRPSSREYFAHTSR</sequence>
<feature type="transmembrane region" description="Helical" evidence="1">
    <location>
        <begin position="45"/>
        <end position="62"/>
    </location>
</feature>
<dbReference type="RefSeq" id="WP_111869132.1">
    <property type="nucleotide sequence ID" value="NZ_QLYX01000008.1"/>
</dbReference>
<keyword evidence="1" id="KW-0812">Transmembrane</keyword>
<dbReference type="OrthoDB" id="3483111at2"/>
<dbReference type="Proteomes" id="UP000251891">
    <property type="component" value="Unassembled WGS sequence"/>
</dbReference>
<feature type="transmembrane region" description="Helical" evidence="1">
    <location>
        <begin position="21"/>
        <end position="39"/>
    </location>
</feature>
<feature type="transmembrane region" description="Helical" evidence="1">
    <location>
        <begin position="74"/>
        <end position="93"/>
    </location>
</feature>
<organism evidence="2 3">
    <name type="scientific">Actinomadura craniellae</name>
    <dbReference type="NCBI Taxonomy" id="2231787"/>
    <lineage>
        <taxon>Bacteria</taxon>
        <taxon>Bacillati</taxon>
        <taxon>Actinomycetota</taxon>
        <taxon>Actinomycetes</taxon>
        <taxon>Streptosporangiales</taxon>
        <taxon>Thermomonosporaceae</taxon>
        <taxon>Actinomadura</taxon>
    </lineage>
</organism>
<keyword evidence="1" id="KW-0472">Membrane</keyword>
<protein>
    <recommendedName>
        <fullName evidence="4">DUF2568 domain-containing protein</fullName>
    </recommendedName>
</protein>
<feature type="transmembrane region" description="Helical" evidence="1">
    <location>
        <begin position="99"/>
        <end position="117"/>
    </location>
</feature>
<evidence type="ECO:0000313" key="2">
    <source>
        <dbReference type="EMBL" id="RAY13591.1"/>
    </source>
</evidence>
<name>A0A365H3C5_9ACTN</name>
<comment type="caution">
    <text evidence="2">The sequence shown here is derived from an EMBL/GenBank/DDBJ whole genome shotgun (WGS) entry which is preliminary data.</text>
</comment>
<reference evidence="2 3" key="1">
    <citation type="submission" date="2018-06" db="EMBL/GenBank/DDBJ databases">
        <title>Actinomadura craniellae sp. nov. isolated from marine sponge Craniella sp.</title>
        <authorList>
            <person name="Li L."/>
            <person name="Xu Q.H."/>
            <person name="Lin H.W."/>
            <person name="Lu Y.H."/>
        </authorList>
    </citation>
    <scope>NUCLEOTIDE SEQUENCE [LARGE SCALE GENOMIC DNA]</scope>
    <source>
        <strain evidence="2 3">LHW63021</strain>
    </source>
</reference>
<keyword evidence="1" id="KW-1133">Transmembrane helix</keyword>
<accession>A0A365H3C5</accession>
<evidence type="ECO:0008006" key="4">
    <source>
        <dbReference type="Google" id="ProtNLM"/>
    </source>
</evidence>
<dbReference type="AlphaFoldDB" id="A0A365H3C5"/>
<gene>
    <name evidence="2" type="ORF">DPM19_18100</name>
</gene>